<dbReference type="InterPro" id="IPR011651">
    <property type="entry name" value="Notch_ligand_N"/>
</dbReference>
<dbReference type="FunFam" id="2.10.25.10:FF:000425">
    <property type="entry name" value="Eyes shut homolog"/>
    <property type="match status" value="1"/>
</dbReference>
<feature type="disulfide bond" evidence="16">
    <location>
        <begin position="485"/>
        <end position="494"/>
    </location>
</feature>
<organism evidence="23">
    <name type="scientific">Amphiura filiformis</name>
    <dbReference type="NCBI Taxonomy" id="82378"/>
    <lineage>
        <taxon>Eukaryota</taxon>
        <taxon>Metazoa</taxon>
        <taxon>Echinodermata</taxon>
        <taxon>Eleutherozoa</taxon>
        <taxon>Asterozoa</taxon>
        <taxon>Ophiuroidea</taxon>
        <taxon>Myophiuroidea</taxon>
        <taxon>Metophiurida</taxon>
        <taxon>Ophintegrida</taxon>
        <taxon>Amphilepidida</taxon>
        <taxon>Ophiurina</taxon>
        <taxon>Gnathophiurina</taxon>
        <taxon>Amphiuroidea</taxon>
        <taxon>Amphiuridae</taxon>
        <taxon>Amphiura</taxon>
    </lineage>
</organism>
<dbReference type="InterPro" id="IPR001774">
    <property type="entry name" value="DSL"/>
</dbReference>
<feature type="disulfide bond" evidence="16">
    <location>
        <begin position="282"/>
        <end position="291"/>
    </location>
</feature>
<keyword evidence="6" id="KW-0964">Secreted</keyword>
<dbReference type="Gene3D" id="2.10.25.140">
    <property type="match status" value="1"/>
</dbReference>
<feature type="disulfide bond" evidence="16">
    <location>
        <begin position="466"/>
        <end position="483"/>
    </location>
</feature>
<evidence type="ECO:0000256" key="20">
    <source>
        <dbReference type="SAM" id="Phobius"/>
    </source>
</evidence>
<evidence type="ECO:0000256" key="15">
    <source>
        <dbReference type="ARBA" id="ARBA00023180"/>
    </source>
</evidence>
<evidence type="ECO:0000256" key="1">
    <source>
        <dbReference type="ARBA" id="ARBA00004479"/>
    </source>
</evidence>
<keyword evidence="11" id="KW-0106">Calcium</keyword>
<comment type="function">
    <text evidence="18">Putative Notch ligand involved in the mediation of Notch signaling.</text>
</comment>
<feature type="disulfide bond" evidence="16">
    <location>
        <begin position="177"/>
        <end position="186"/>
    </location>
</feature>
<dbReference type="Pfam" id="PF21700">
    <property type="entry name" value="EGF_DL_JAG"/>
    <property type="match status" value="1"/>
</dbReference>
<keyword evidence="8 18" id="KW-0812">Transmembrane</keyword>
<comment type="caution">
    <text evidence="16">Lacks conserved residue(s) required for the propagation of feature annotation.</text>
</comment>
<dbReference type="FunFam" id="2.10.25.140:FF:000001">
    <property type="entry name" value="Delta-like protein"/>
    <property type="match status" value="1"/>
</dbReference>
<dbReference type="PROSITE" id="PS51051">
    <property type="entry name" value="DSL"/>
    <property type="match status" value="1"/>
</dbReference>
<dbReference type="Pfam" id="PF01414">
    <property type="entry name" value="DSL"/>
    <property type="match status" value="1"/>
</dbReference>
<feature type="domain" description="DSL" evidence="22">
    <location>
        <begin position="111"/>
        <end position="155"/>
    </location>
</feature>
<feature type="disulfide bond" evidence="16">
    <location>
        <begin position="402"/>
        <end position="411"/>
    </location>
</feature>
<dbReference type="PROSITE" id="PS00022">
    <property type="entry name" value="EGF_1"/>
    <property type="match status" value="9"/>
</dbReference>
<sequence>MRDIPADQVQCTYGSIITPVLGENTFLIPNGPKPEENFINPLRIDFRFDWPGSFSLIIEAYHDVQHTGPYEGSDRTLLSRVAVQRIRNVTDDWTQETHTDDHHTLDFKFRVLCEANYYGPKCNTRCVPKDSFSGHWSCDNEGQRVCLPGWEGSYCDSAVCEGGCAHGSCNTPGRCMCNPGWEGDRCDQCIRYPGCEQGTCQAPGQCNCRPGWGGMLCDQDLNYCTNRHPCKNGATCKNEGPSGYICFCPPGYTGEDCGIREACSCENGGTCMSTGSGFECLCPDDYTGEFCEFYEPPVSTTAAPRCTESKCENGGSCYDTEDGSFYCVCPYGFRGAFCETLDHCSSMPCENGGTCYNQVESFVCVCPTGFTGERCHISICSSHTCKNGGTCISDFESLRCECPQGFRGSHCEIMEHDQCSDNPCAFGGSCVLDDNLGYRCMCPEGFTGRNCTTVDPGEGCSRAKPCENGGSCIQDLESGRDVCLCLPGWEGLFCDMPFPTTDSLLDTTRLSPIVGHTKNENGFTDVMQIGIYAAFGVLILILFVILIIVACRRHYHHSHNHDRNSHVDVEKQDSTPNNRHNVTLYKNDFSQEDLRKTHQPLLSISEKVCNKQLEIDSDNIKKSTCKEYPSKDYHHDSLPVEKIQECIQYVPQSRHSYPKNTDSGEYFYYDEKPSKLKRTDSLQTNHCNTPDSSP</sequence>
<feature type="domain" description="EGF-like" evidence="21">
    <location>
        <begin position="220"/>
        <end position="258"/>
    </location>
</feature>
<feature type="disulfide bond" evidence="17">
    <location>
        <begin position="113"/>
        <end position="122"/>
    </location>
</feature>
<evidence type="ECO:0000256" key="9">
    <source>
        <dbReference type="ARBA" id="ARBA00022729"/>
    </source>
</evidence>
<dbReference type="EMBL" id="KM816843">
    <property type="protein sequence ID" value="AKA95382.1"/>
    <property type="molecule type" value="mRNA"/>
</dbReference>
<keyword evidence="15" id="KW-0325">Glycoprotein</keyword>
<evidence type="ECO:0000256" key="2">
    <source>
        <dbReference type="ARBA" id="ARBA00004496"/>
    </source>
</evidence>
<dbReference type="Pfam" id="PF07657">
    <property type="entry name" value="MNNL"/>
    <property type="match status" value="1"/>
</dbReference>
<evidence type="ECO:0000313" key="23">
    <source>
        <dbReference type="EMBL" id="AKA95382.1"/>
    </source>
</evidence>
<dbReference type="FunFam" id="2.10.25.10:FF:000012">
    <property type="entry name" value="Delta-like protein"/>
    <property type="match status" value="1"/>
</dbReference>
<keyword evidence="14 16" id="KW-1015">Disulfide bond</keyword>
<dbReference type="FunFam" id="2.10.25.10:FF:000018">
    <property type="entry name" value="Delta-like 1"/>
    <property type="match status" value="1"/>
</dbReference>
<evidence type="ECO:0000256" key="5">
    <source>
        <dbReference type="ARBA" id="ARBA00022490"/>
    </source>
</evidence>
<dbReference type="FunFam" id="2.10.25.10:FF:000061">
    <property type="entry name" value="Delta-like protein"/>
    <property type="match status" value="1"/>
</dbReference>
<feature type="domain" description="EGF-like" evidence="21">
    <location>
        <begin position="302"/>
        <end position="339"/>
    </location>
</feature>
<dbReference type="PROSITE" id="PS01186">
    <property type="entry name" value="EGF_2"/>
    <property type="match status" value="7"/>
</dbReference>
<keyword evidence="10 18" id="KW-0677">Repeat</keyword>
<feature type="disulfide bond" evidence="17">
    <location>
        <begin position="126"/>
        <end position="138"/>
    </location>
</feature>
<feature type="domain" description="EGF-like" evidence="21">
    <location>
        <begin position="415"/>
        <end position="452"/>
    </location>
</feature>
<feature type="disulfide bond" evidence="16">
    <location>
        <begin position="248"/>
        <end position="257"/>
    </location>
</feature>
<dbReference type="InterPro" id="IPR000152">
    <property type="entry name" value="EGF-type_Asp/Asn_hydroxyl_site"/>
</dbReference>
<keyword evidence="7 16" id="KW-0245">EGF-like domain</keyword>
<keyword evidence="5" id="KW-0963">Cytoplasm</keyword>
<dbReference type="InterPro" id="IPR001881">
    <property type="entry name" value="EGF-like_Ca-bd_dom"/>
</dbReference>
<keyword evidence="9 18" id="KW-0732">Signal</keyword>
<feature type="domain" description="EGF-like" evidence="21">
    <location>
        <begin position="377"/>
        <end position="412"/>
    </location>
</feature>
<dbReference type="InterPro" id="IPR013032">
    <property type="entry name" value="EGF-like_CS"/>
</dbReference>
<proteinExistence type="evidence at transcript level"/>
<evidence type="ECO:0000256" key="16">
    <source>
        <dbReference type="PROSITE-ProRule" id="PRU00076"/>
    </source>
</evidence>
<evidence type="ECO:0000256" key="17">
    <source>
        <dbReference type="PROSITE-ProRule" id="PRU00377"/>
    </source>
</evidence>
<dbReference type="PANTHER" id="PTHR24033:SF235">
    <property type="entry name" value="PROLINE-RICH PROTEIN 36-LIKE ISOFORM X1"/>
    <property type="match status" value="1"/>
</dbReference>
<dbReference type="SUPFAM" id="SSF57196">
    <property type="entry name" value="EGF/Laminin"/>
    <property type="match status" value="7"/>
</dbReference>
<evidence type="ECO:0000256" key="4">
    <source>
        <dbReference type="ARBA" id="ARBA00022473"/>
    </source>
</evidence>
<keyword evidence="13 18" id="KW-0472">Membrane</keyword>
<dbReference type="SMART" id="SM00181">
    <property type="entry name" value="EGF"/>
    <property type="match status" value="9"/>
</dbReference>
<dbReference type="GO" id="GO:0016020">
    <property type="term" value="C:membrane"/>
    <property type="evidence" value="ECO:0007669"/>
    <property type="project" value="UniProtKB-SubCell"/>
</dbReference>
<feature type="disulfide bond" evidence="16">
    <location>
        <begin position="366"/>
        <end position="375"/>
    </location>
</feature>
<protein>
    <recommendedName>
        <fullName evidence="18">Delta-like protein</fullName>
    </recommendedName>
</protein>
<feature type="domain" description="EGF-like" evidence="21">
    <location>
        <begin position="259"/>
        <end position="292"/>
    </location>
</feature>
<evidence type="ECO:0000256" key="8">
    <source>
        <dbReference type="ARBA" id="ARBA00022692"/>
    </source>
</evidence>
<dbReference type="InterPro" id="IPR000742">
    <property type="entry name" value="EGF"/>
</dbReference>
<name>A0A0E3KJY7_9ECHI</name>
<keyword evidence="12 18" id="KW-1133">Transmembrane helix</keyword>
<feature type="domain" description="EGF-like" evidence="21">
    <location>
        <begin position="340"/>
        <end position="376"/>
    </location>
</feature>
<dbReference type="GO" id="GO:0007219">
    <property type="term" value="P:Notch signaling pathway"/>
    <property type="evidence" value="ECO:0007669"/>
    <property type="project" value="InterPro"/>
</dbReference>
<evidence type="ECO:0000256" key="11">
    <source>
        <dbReference type="ARBA" id="ARBA00022837"/>
    </source>
</evidence>
<feature type="region of interest" description="Disordered" evidence="19">
    <location>
        <begin position="559"/>
        <end position="582"/>
    </location>
</feature>
<feature type="non-terminal residue" evidence="23">
    <location>
        <position position="694"/>
    </location>
</feature>
<dbReference type="Pfam" id="PF00008">
    <property type="entry name" value="EGF"/>
    <property type="match status" value="6"/>
</dbReference>
<feature type="domain" description="EGF-like" evidence="21">
    <location>
        <begin position="156"/>
        <end position="187"/>
    </location>
</feature>
<dbReference type="PANTHER" id="PTHR24033">
    <property type="entry name" value="EGF-LIKE DOMAIN-CONTAINING PROTEIN"/>
    <property type="match status" value="1"/>
</dbReference>
<dbReference type="GO" id="GO:0005509">
    <property type="term" value="F:calcium ion binding"/>
    <property type="evidence" value="ECO:0007669"/>
    <property type="project" value="InterPro"/>
</dbReference>
<dbReference type="Gene3D" id="2.60.40.3510">
    <property type="match status" value="1"/>
</dbReference>
<dbReference type="CDD" id="cd00054">
    <property type="entry name" value="EGF_CA"/>
    <property type="match status" value="6"/>
</dbReference>
<dbReference type="PROSITE" id="PS50026">
    <property type="entry name" value="EGF_3"/>
    <property type="match status" value="8"/>
</dbReference>
<evidence type="ECO:0000256" key="19">
    <source>
        <dbReference type="SAM" id="MobiDB-lite"/>
    </source>
</evidence>
<dbReference type="Gene3D" id="2.10.25.10">
    <property type="entry name" value="Laminin"/>
    <property type="match status" value="8"/>
</dbReference>
<feature type="compositionally biased region" description="Basic and acidic residues" evidence="19">
    <location>
        <begin position="561"/>
        <end position="573"/>
    </location>
</feature>
<evidence type="ECO:0000256" key="12">
    <source>
        <dbReference type="ARBA" id="ARBA00022989"/>
    </source>
</evidence>
<evidence type="ECO:0000256" key="13">
    <source>
        <dbReference type="ARBA" id="ARBA00023136"/>
    </source>
</evidence>
<dbReference type="SMART" id="SM00179">
    <property type="entry name" value="EGF_CA"/>
    <property type="match status" value="7"/>
</dbReference>
<evidence type="ECO:0000256" key="3">
    <source>
        <dbReference type="ARBA" id="ARBA00004613"/>
    </source>
</evidence>
<dbReference type="Pfam" id="PF12661">
    <property type="entry name" value="hEGF"/>
    <property type="match status" value="1"/>
</dbReference>
<evidence type="ECO:0000256" key="7">
    <source>
        <dbReference type="ARBA" id="ARBA00022536"/>
    </source>
</evidence>
<dbReference type="PROSITE" id="PS00010">
    <property type="entry name" value="ASX_HYDROXYL"/>
    <property type="match status" value="1"/>
</dbReference>
<reference evidence="23" key="1">
    <citation type="submission" date="2014-10" db="EMBL/GenBank/DDBJ databases">
        <title>Same morphology, different developmental programs: lesson from echinoderm larval skeleton.</title>
        <authorList>
            <person name="Dylus D.V."/>
            <person name="Czarkwiani A."/>
            <person name="Stangberg J."/>
            <person name="Martinez-Ortega O."/>
            <person name="Dupont S."/>
            <person name="Oliveri P."/>
        </authorList>
    </citation>
    <scope>NUCLEOTIDE SEQUENCE</scope>
</reference>
<dbReference type="FunFam" id="2.10.25.10:FF:000064">
    <property type="entry name" value="Delta-like protein"/>
    <property type="match status" value="1"/>
</dbReference>
<dbReference type="GO" id="GO:0005576">
    <property type="term" value="C:extracellular region"/>
    <property type="evidence" value="ECO:0007669"/>
    <property type="project" value="UniProtKB-SubCell"/>
</dbReference>
<evidence type="ECO:0000259" key="21">
    <source>
        <dbReference type="PROSITE" id="PS50026"/>
    </source>
</evidence>
<evidence type="ECO:0000256" key="18">
    <source>
        <dbReference type="RuleBase" id="RU280815"/>
    </source>
</evidence>
<evidence type="ECO:0000256" key="14">
    <source>
        <dbReference type="ARBA" id="ARBA00023157"/>
    </source>
</evidence>
<dbReference type="SMART" id="SM00051">
    <property type="entry name" value="DSL"/>
    <property type="match status" value="1"/>
</dbReference>
<feature type="domain" description="EGF-like" evidence="21">
    <location>
        <begin position="456"/>
        <end position="495"/>
    </location>
</feature>
<dbReference type="AlphaFoldDB" id="A0A0E3KJY7"/>
<evidence type="ECO:0000256" key="6">
    <source>
        <dbReference type="ARBA" id="ARBA00022525"/>
    </source>
</evidence>
<feature type="disulfide bond" evidence="16">
    <location>
        <begin position="442"/>
        <end position="451"/>
    </location>
</feature>
<evidence type="ECO:0000259" key="22">
    <source>
        <dbReference type="PROSITE" id="PS51051"/>
    </source>
</evidence>
<feature type="transmembrane region" description="Helical" evidence="20">
    <location>
        <begin position="529"/>
        <end position="551"/>
    </location>
</feature>
<feature type="disulfide bond" evidence="17">
    <location>
        <begin position="146"/>
        <end position="155"/>
    </location>
</feature>
<dbReference type="InterPro" id="IPR051830">
    <property type="entry name" value="NOTCH_homolog"/>
</dbReference>
<comment type="subcellular location">
    <subcellularLocation>
        <location evidence="2">Cytoplasm</location>
    </subcellularLocation>
    <subcellularLocation>
        <location evidence="1 18">Membrane</location>
        <topology evidence="1 18">Single-pass type I membrane protein</topology>
    </subcellularLocation>
    <subcellularLocation>
        <location evidence="3">Secreted</location>
    </subcellularLocation>
</comment>
<evidence type="ECO:0000256" key="10">
    <source>
        <dbReference type="ARBA" id="ARBA00022737"/>
    </source>
</evidence>
<feature type="disulfide bond" evidence="16">
    <location>
        <begin position="329"/>
        <end position="338"/>
    </location>
</feature>
<gene>
    <name evidence="23" type="primary">delta</name>
</gene>
<dbReference type="GO" id="GO:0005737">
    <property type="term" value="C:cytoplasm"/>
    <property type="evidence" value="ECO:0007669"/>
    <property type="project" value="UniProtKB-SubCell"/>
</dbReference>
<accession>A0A0E3KJY7</accession>
<keyword evidence="4 18" id="KW-0217">Developmental protein</keyword>